<gene>
    <name evidence="1" type="ORF">KKR91_08100</name>
</gene>
<keyword evidence="2" id="KW-1185">Reference proteome</keyword>
<evidence type="ECO:0008006" key="3">
    <source>
        <dbReference type="Google" id="ProtNLM"/>
    </source>
</evidence>
<organism evidence="1 2">
    <name type="scientific">Arthrobacter jiangjiafuii</name>
    <dbReference type="NCBI Taxonomy" id="2817475"/>
    <lineage>
        <taxon>Bacteria</taxon>
        <taxon>Bacillati</taxon>
        <taxon>Actinomycetota</taxon>
        <taxon>Actinomycetes</taxon>
        <taxon>Micrococcales</taxon>
        <taxon>Micrococcaceae</taxon>
        <taxon>Arthrobacter</taxon>
    </lineage>
</organism>
<sequence>MEQVTDAIIQVEPGALGIDVGEPLATVELKPGEEATFALPKVTVTDTRAGTASWATHVSLTNFNTEVLDAKPITAAGATYTVTPDSLVPTGIIDDLTSADVTWTAEGEELQAVTAAGVEGNNTAIWAASLAVIVPDAALAGAYSATLTHSVL</sequence>
<dbReference type="Proteomes" id="UP000676885">
    <property type="component" value="Chromosome"/>
</dbReference>
<reference evidence="1 2" key="1">
    <citation type="submission" date="2021-05" db="EMBL/GenBank/DDBJ databases">
        <title>Novel species in genus Arthrobacter.</title>
        <authorList>
            <person name="Zhang G."/>
        </authorList>
    </citation>
    <scope>NUCLEOTIDE SEQUENCE [LARGE SCALE GENOMIC DNA]</scope>
    <source>
        <strain evidence="2">zg-ZUI227</strain>
    </source>
</reference>
<dbReference type="RefSeq" id="WP_215057297.1">
    <property type="nucleotide sequence ID" value="NZ_CP076022.1"/>
</dbReference>
<dbReference type="AlphaFoldDB" id="A0A975R1N9"/>
<proteinExistence type="predicted"/>
<protein>
    <recommendedName>
        <fullName evidence="3">WxL domain-containing protein</fullName>
    </recommendedName>
</protein>
<evidence type="ECO:0000313" key="2">
    <source>
        <dbReference type="Proteomes" id="UP000676885"/>
    </source>
</evidence>
<dbReference type="EMBL" id="CP076022">
    <property type="protein sequence ID" value="QWC11492.1"/>
    <property type="molecule type" value="Genomic_DNA"/>
</dbReference>
<evidence type="ECO:0000313" key="1">
    <source>
        <dbReference type="EMBL" id="QWC11492.1"/>
    </source>
</evidence>
<name>A0A975R1N9_9MICC</name>
<dbReference type="KEGG" id="ajg:KKR91_08100"/>
<accession>A0A975R1N9</accession>